<feature type="transmembrane region" description="Helical" evidence="7">
    <location>
        <begin position="282"/>
        <end position="311"/>
    </location>
</feature>
<dbReference type="RefSeq" id="WP_345471908.1">
    <property type="nucleotide sequence ID" value="NZ_CP125942.1"/>
</dbReference>
<dbReference type="InterPro" id="IPR003838">
    <property type="entry name" value="ABC3_permease_C"/>
</dbReference>
<evidence type="ECO:0000256" key="4">
    <source>
        <dbReference type="ARBA" id="ARBA00022989"/>
    </source>
</evidence>
<sequence length="366" mass="37798">MLLGVLGIAAVSSADQLVTKYLIAEQEQLHGRAQTFASVLNPGTLDGEDLADSLEHLNTVAESVGGNVLYTVSSPITVPSVRGQNIERVTYTGDFAASYRVPLSAGIWPRESGGFAHEVVLNEQAAALLGIDDVAQTFAIDTPHGTKTAIVTGIAQDGLVGEEARIYQPQGSVDDAGLLSSEPTTMLLTAPGDKQIALQQFAADFLAQHGNPSAGSMEFMRQDTVDSTKNSVAVTKAAFLTAGILTLVVAAVGVLNVGLATVGERSEELVIRRALGATKVQIFGLVMGSSLIIGVVVAAISAVIVSVSAVFVVPRFMGTTGLVGGIDLPFGALWFGLVAALITSFLGALSPAIKATKLDVAQALRS</sequence>
<gene>
    <name evidence="9" type="ORF">QMQ05_16750</name>
</gene>
<dbReference type="EMBL" id="CP125942">
    <property type="protein sequence ID" value="XAO45952.1"/>
    <property type="molecule type" value="Genomic_DNA"/>
</dbReference>
<keyword evidence="10" id="KW-1185">Reference proteome</keyword>
<reference evidence="9 10" key="1">
    <citation type="submission" date="2023-05" db="EMBL/GenBank/DDBJ databases">
        <title>Glutamicibacter sp. B1, complete genome.</title>
        <authorList>
            <person name="Long Y.H."/>
            <person name="Fang T."/>
            <person name="Li X.Y."/>
        </authorList>
    </citation>
    <scope>NUCLEOTIDE SEQUENCE [LARGE SCALE GENOMIC DNA]</scope>
    <source>
        <strain evidence="9 10">B1</strain>
    </source>
</reference>
<dbReference type="PANTHER" id="PTHR30572:SF4">
    <property type="entry name" value="ABC TRANSPORTER PERMEASE YTRF"/>
    <property type="match status" value="1"/>
</dbReference>
<keyword evidence="4 7" id="KW-1133">Transmembrane helix</keyword>
<dbReference type="GO" id="GO:0022857">
    <property type="term" value="F:transmembrane transporter activity"/>
    <property type="evidence" value="ECO:0007669"/>
    <property type="project" value="TreeGrafter"/>
</dbReference>
<proteinExistence type="inferred from homology"/>
<evidence type="ECO:0000256" key="6">
    <source>
        <dbReference type="ARBA" id="ARBA00038076"/>
    </source>
</evidence>
<evidence type="ECO:0000256" key="5">
    <source>
        <dbReference type="ARBA" id="ARBA00023136"/>
    </source>
</evidence>
<keyword evidence="5 7" id="KW-0472">Membrane</keyword>
<dbReference type="PANTHER" id="PTHR30572">
    <property type="entry name" value="MEMBRANE COMPONENT OF TRANSPORTER-RELATED"/>
    <property type="match status" value="1"/>
</dbReference>
<protein>
    <submittedName>
        <fullName evidence="9">FtsX-like permease family protein</fullName>
    </submittedName>
</protein>
<dbReference type="GO" id="GO:0005886">
    <property type="term" value="C:plasma membrane"/>
    <property type="evidence" value="ECO:0007669"/>
    <property type="project" value="UniProtKB-SubCell"/>
</dbReference>
<keyword evidence="2" id="KW-1003">Cell membrane</keyword>
<dbReference type="KEGG" id="gey:QMQ05_16750"/>
<organism evidence="9 10">
    <name type="scientific">Glutamicibacter ectropisis</name>
    <dbReference type="NCBI Taxonomy" id="3046593"/>
    <lineage>
        <taxon>Bacteria</taxon>
        <taxon>Bacillati</taxon>
        <taxon>Actinomycetota</taxon>
        <taxon>Actinomycetes</taxon>
        <taxon>Micrococcales</taxon>
        <taxon>Micrococcaceae</taxon>
        <taxon>Glutamicibacter</taxon>
    </lineage>
</organism>
<evidence type="ECO:0000259" key="8">
    <source>
        <dbReference type="Pfam" id="PF02687"/>
    </source>
</evidence>
<dbReference type="Proteomes" id="UP001486888">
    <property type="component" value="Chromosome"/>
</dbReference>
<keyword evidence="3 7" id="KW-0812">Transmembrane</keyword>
<evidence type="ECO:0000313" key="9">
    <source>
        <dbReference type="EMBL" id="XAO45952.1"/>
    </source>
</evidence>
<comment type="subcellular location">
    <subcellularLocation>
        <location evidence="1">Cell membrane</location>
        <topology evidence="1">Multi-pass membrane protein</topology>
    </subcellularLocation>
</comment>
<dbReference type="AlphaFoldDB" id="A0AAU6WEJ1"/>
<feature type="transmembrane region" description="Helical" evidence="7">
    <location>
        <begin position="237"/>
        <end position="262"/>
    </location>
</feature>
<evidence type="ECO:0000313" key="10">
    <source>
        <dbReference type="Proteomes" id="UP001486888"/>
    </source>
</evidence>
<evidence type="ECO:0000256" key="1">
    <source>
        <dbReference type="ARBA" id="ARBA00004651"/>
    </source>
</evidence>
<feature type="transmembrane region" description="Helical" evidence="7">
    <location>
        <begin position="331"/>
        <end position="349"/>
    </location>
</feature>
<dbReference type="Pfam" id="PF02687">
    <property type="entry name" value="FtsX"/>
    <property type="match status" value="1"/>
</dbReference>
<evidence type="ECO:0000256" key="2">
    <source>
        <dbReference type="ARBA" id="ARBA00022475"/>
    </source>
</evidence>
<dbReference type="InterPro" id="IPR050250">
    <property type="entry name" value="Macrolide_Exporter_MacB"/>
</dbReference>
<name>A0AAU6WEJ1_9MICC</name>
<evidence type="ECO:0000256" key="7">
    <source>
        <dbReference type="SAM" id="Phobius"/>
    </source>
</evidence>
<evidence type="ECO:0000256" key="3">
    <source>
        <dbReference type="ARBA" id="ARBA00022692"/>
    </source>
</evidence>
<feature type="domain" description="ABC3 transporter permease C-terminal" evidence="8">
    <location>
        <begin position="242"/>
        <end position="359"/>
    </location>
</feature>
<accession>A0AAU6WEJ1</accession>
<comment type="similarity">
    <text evidence="6">Belongs to the ABC-4 integral membrane protein family.</text>
</comment>